<proteinExistence type="predicted"/>
<evidence type="ECO:0000313" key="3">
    <source>
        <dbReference type="Proteomes" id="UP000054324"/>
    </source>
</evidence>
<evidence type="ECO:0000259" key="1">
    <source>
        <dbReference type="PROSITE" id="PS50853"/>
    </source>
</evidence>
<feature type="non-terminal residue" evidence="2">
    <location>
        <position position="1"/>
    </location>
</feature>
<dbReference type="PROSITE" id="PS50853">
    <property type="entry name" value="FN3"/>
    <property type="match status" value="1"/>
</dbReference>
<feature type="domain" description="Fibronectin type-III" evidence="1">
    <location>
        <begin position="279"/>
        <end position="368"/>
    </location>
</feature>
<sequence>PIPPKNVRVRTLTNVANANVSWEYDSACAATDFLVEVYKKDGSLLMSQPADSQTISLKQIPFCEALYVSVQGRNARGMGQRANSSEFKIYAGKWALCLFPSKVVNELSEYTLICKLILFCKRLAYSPAESLVCDVSRLSWQHEQCTSSIYVSRYLEYRSDRNMRRPGAAHSVAWKHHKRAIQLSFGAPTDINIEAFHDESRITATWVATKKCGPTTYEVTIYDKAGGIIDKSEFRTPPARFDDLPKCVPLFLSVKSRGQGWEGDESERKEFKVSDILTLPKAIKVTPLENVPRVSVSWEYDGPCAVAGFEVAAYRSNGVSIASETTDDLAVMLSGLPMCEQLFVGVAARNSLGTGPRADSSQFTIPAASVHIKTTTKGAQGLLMPKTKSRTVVQRSVYIA</sequence>
<reference evidence="2 3" key="1">
    <citation type="submission" date="2013-11" db="EMBL/GenBank/DDBJ databases">
        <title>Opisthorchis viverrini - life in the bile duct.</title>
        <authorList>
            <person name="Young N.D."/>
            <person name="Nagarajan N."/>
            <person name="Lin S.J."/>
            <person name="Korhonen P.K."/>
            <person name="Jex A.R."/>
            <person name="Hall R.S."/>
            <person name="Safavi-Hemami H."/>
            <person name="Kaewkong W."/>
            <person name="Bertrand D."/>
            <person name="Gao S."/>
            <person name="Seet Q."/>
            <person name="Wongkham S."/>
            <person name="Teh B.T."/>
            <person name="Wongkham C."/>
            <person name="Intapan P.M."/>
            <person name="Maleewong W."/>
            <person name="Yang X."/>
            <person name="Hu M."/>
            <person name="Wang Z."/>
            <person name="Hofmann A."/>
            <person name="Sternberg P.W."/>
            <person name="Tan P."/>
            <person name="Wang J."/>
            <person name="Gasser R.B."/>
        </authorList>
    </citation>
    <scope>NUCLEOTIDE SEQUENCE [LARGE SCALE GENOMIC DNA]</scope>
</reference>
<name>A0A074ZK73_OPIVI</name>
<protein>
    <recommendedName>
        <fullName evidence="1">Fibronectin type-III domain-containing protein</fullName>
    </recommendedName>
</protein>
<gene>
    <name evidence="2" type="ORF">T265_14572</name>
</gene>
<dbReference type="SUPFAM" id="SSF49265">
    <property type="entry name" value="Fibronectin type III"/>
    <property type="match status" value="1"/>
</dbReference>
<dbReference type="OrthoDB" id="10487764at2759"/>
<evidence type="ECO:0000313" key="2">
    <source>
        <dbReference type="EMBL" id="KER23755.1"/>
    </source>
</evidence>
<organism evidence="2 3">
    <name type="scientific">Opisthorchis viverrini</name>
    <name type="common">Southeast Asian liver fluke</name>
    <dbReference type="NCBI Taxonomy" id="6198"/>
    <lineage>
        <taxon>Eukaryota</taxon>
        <taxon>Metazoa</taxon>
        <taxon>Spiralia</taxon>
        <taxon>Lophotrochozoa</taxon>
        <taxon>Platyhelminthes</taxon>
        <taxon>Trematoda</taxon>
        <taxon>Digenea</taxon>
        <taxon>Opisthorchiida</taxon>
        <taxon>Opisthorchiata</taxon>
        <taxon>Opisthorchiidae</taxon>
        <taxon>Opisthorchis</taxon>
    </lineage>
</organism>
<dbReference type="GeneID" id="20328738"/>
<dbReference type="RefSeq" id="XP_009172513.1">
    <property type="nucleotide sequence ID" value="XM_009174249.1"/>
</dbReference>
<dbReference type="CTD" id="20328738"/>
<dbReference type="InterPro" id="IPR036116">
    <property type="entry name" value="FN3_sf"/>
</dbReference>
<dbReference type="EMBL" id="KL596837">
    <property type="protein sequence ID" value="KER23755.1"/>
    <property type="molecule type" value="Genomic_DNA"/>
</dbReference>
<feature type="non-terminal residue" evidence="2">
    <location>
        <position position="400"/>
    </location>
</feature>
<accession>A0A074ZK73</accession>
<dbReference type="InterPro" id="IPR003961">
    <property type="entry name" value="FN3_dom"/>
</dbReference>
<dbReference type="KEGG" id="ovi:T265_14572"/>
<keyword evidence="3" id="KW-1185">Reference proteome</keyword>
<dbReference type="AlphaFoldDB" id="A0A074ZK73"/>
<dbReference type="Proteomes" id="UP000054324">
    <property type="component" value="Unassembled WGS sequence"/>
</dbReference>